<gene>
    <name evidence="2" type="ORF">A3A97_03065</name>
</gene>
<dbReference type="AlphaFoldDB" id="A0A1G2PU47"/>
<sequence length="154" mass="17106">MWSIAPLIAFVAELAKGVGLAAIPVFMVGFCPLLIFIASFAKNNSYWKLGRFDYLCGLLSGAALLFWGITNEPDVAIFFAILSDAFAALPTVIKSWKYPETESSIAYITGLFVALTSFFALKMWNFTELAFPIYLVIVDIILISVLWKNKIFAK</sequence>
<keyword evidence="1" id="KW-1133">Transmembrane helix</keyword>
<reference evidence="2 3" key="1">
    <citation type="journal article" date="2016" name="Nat. Commun.">
        <title>Thousands of microbial genomes shed light on interconnected biogeochemical processes in an aquifer system.</title>
        <authorList>
            <person name="Anantharaman K."/>
            <person name="Brown C.T."/>
            <person name="Hug L.A."/>
            <person name="Sharon I."/>
            <person name="Castelle C.J."/>
            <person name="Probst A.J."/>
            <person name="Thomas B.C."/>
            <person name="Singh A."/>
            <person name="Wilkins M.J."/>
            <person name="Karaoz U."/>
            <person name="Brodie E.L."/>
            <person name="Williams K.H."/>
            <person name="Hubbard S.S."/>
            <person name="Banfield J.F."/>
        </authorList>
    </citation>
    <scope>NUCLEOTIDE SEQUENCE [LARGE SCALE GENOMIC DNA]</scope>
</reference>
<feature type="transmembrane region" description="Helical" evidence="1">
    <location>
        <begin position="129"/>
        <end position="147"/>
    </location>
</feature>
<keyword evidence="1" id="KW-0812">Transmembrane</keyword>
<feature type="transmembrane region" description="Helical" evidence="1">
    <location>
        <begin position="20"/>
        <end position="40"/>
    </location>
</feature>
<comment type="caution">
    <text evidence="2">The sequence shown here is derived from an EMBL/GenBank/DDBJ whole genome shotgun (WGS) entry which is preliminary data.</text>
</comment>
<evidence type="ECO:0000313" key="3">
    <source>
        <dbReference type="Proteomes" id="UP000176951"/>
    </source>
</evidence>
<protein>
    <submittedName>
        <fullName evidence="2">Uncharacterized protein</fullName>
    </submittedName>
</protein>
<accession>A0A1G2PU47</accession>
<feature type="transmembrane region" description="Helical" evidence="1">
    <location>
        <begin position="75"/>
        <end position="93"/>
    </location>
</feature>
<keyword evidence="1" id="KW-0472">Membrane</keyword>
<feature type="transmembrane region" description="Helical" evidence="1">
    <location>
        <begin position="105"/>
        <end position="123"/>
    </location>
</feature>
<dbReference type="EMBL" id="MHSW01000017">
    <property type="protein sequence ID" value="OHA51868.1"/>
    <property type="molecule type" value="Genomic_DNA"/>
</dbReference>
<dbReference type="Proteomes" id="UP000176951">
    <property type="component" value="Unassembled WGS sequence"/>
</dbReference>
<name>A0A1G2PU47_9BACT</name>
<organism evidence="2 3">
    <name type="scientific">Candidatus Terrybacteria bacterium RIFCSPLOWO2_01_FULL_40_23</name>
    <dbReference type="NCBI Taxonomy" id="1802366"/>
    <lineage>
        <taxon>Bacteria</taxon>
        <taxon>Candidatus Terryibacteriota</taxon>
    </lineage>
</organism>
<proteinExistence type="predicted"/>
<evidence type="ECO:0000256" key="1">
    <source>
        <dbReference type="SAM" id="Phobius"/>
    </source>
</evidence>
<feature type="transmembrane region" description="Helical" evidence="1">
    <location>
        <begin position="52"/>
        <end position="69"/>
    </location>
</feature>
<evidence type="ECO:0000313" key="2">
    <source>
        <dbReference type="EMBL" id="OHA51868.1"/>
    </source>
</evidence>